<evidence type="ECO:0000256" key="1">
    <source>
        <dbReference type="SAM" id="MobiDB-lite"/>
    </source>
</evidence>
<organism evidence="3">
    <name type="scientific">Streptomyces haneummycinicus</name>
    <dbReference type="NCBI Taxonomy" id="3074435"/>
    <lineage>
        <taxon>Bacteria</taxon>
        <taxon>Bacillati</taxon>
        <taxon>Actinomycetota</taxon>
        <taxon>Actinomycetes</taxon>
        <taxon>Kitasatosporales</taxon>
        <taxon>Streptomycetaceae</taxon>
        <taxon>Streptomyces</taxon>
    </lineage>
</organism>
<reference evidence="3" key="2">
    <citation type="submission" date="2024-07" db="EMBL/GenBank/DDBJ databases">
        <title>Streptomyces haneummycinica sp. nov., a new antibiotic-producing actinobacterium isolated from marine sediment.</title>
        <authorList>
            <person name="Uemura M."/>
            <person name="Hamada M."/>
            <person name="Hirano S."/>
            <person name="Kobayashi K."/>
            <person name="Ohshiro T."/>
            <person name="Kobayashi T."/>
            <person name="Terahara T."/>
        </authorList>
    </citation>
    <scope>NUCLEOTIDE SEQUENCE</scope>
    <source>
        <strain evidence="3">KM77-8</strain>
    </source>
</reference>
<dbReference type="AlphaFoldDB" id="A0AAT9HC14"/>
<evidence type="ECO:0000259" key="2">
    <source>
        <dbReference type="Pfam" id="PF17882"/>
    </source>
</evidence>
<feature type="compositionally biased region" description="Basic and acidic residues" evidence="1">
    <location>
        <begin position="18"/>
        <end position="29"/>
    </location>
</feature>
<name>A0AAT9HC14_9ACTN</name>
<feature type="domain" description="OAA-family lectin sugar binding" evidence="2">
    <location>
        <begin position="1"/>
        <end position="22"/>
    </location>
</feature>
<sequence length="72" mass="7628">MSDFHGVHRAADGTAYEYRGRLADRRPDSDDTENLSTSVLHRFHTEEGGAAVGTPPTSYGCSSTTAGRPSSG</sequence>
<accession>A0AAT9HC14</accession>
<reference evidence="3" key="1">
    <citation type="submission" date="2024-06" db="EMBL/GenBank/DDBJ databases">
        <authorList>
            <consortium name="consrtm"/>
            <person name="Uemura M."/>
            <person name="Terahara T."/>
        </authorList>
    </citation>
    <scope>NUCLEOTIDE SEQUENCE</scope>
    <source>
        <strain evidence="3">KM77-8</strain>
    </source>
</reference>
<feature type="region of interest" description="Disordered" evidence="1">
    <location>
        <begin position="1"/>
        <end position="72"/>
    </location>
</feature>
<proteinExistence type="predicted"/>
<gene>
    <name evidence="3" type="ORF">SHKM778_13290</name>
</gene>
<feature type="compositionally biased region" description="Polar residues" evidence="1">
    <location>
        <begin position="55"/>
        <end position="72"/>
    </location>
</feature>
<evidence type="ECO:0000313" key="3">
    <source>
        <dbReference type="EMBL" id="BFO14941.1"/>
    </source>
</evidence>
<dbReference type="Pfam" id="PF17882">
    <property type="entry name" value="SBD"/>
    <property type="match status" value="1"/>
</dbReference>
<dbReference type="InterPro" id="IPR040964">
    <property type="entry name" value="SBD"/>
</dbReference>
<feature type="compositionally biased region" description="Basic and acidic residues" evidence="1">
    <location>
        <begin position="1"/>
        <end position="11"/>
    </location>
</feature>
<dbReference type="EMBL" id="AP035768">
    <property type="protein sequence ID" value="BFO14941.1"/>
    <property type="molecule type" value="Genomic_DNA"/>
</dbReference>
<protein>
    <recommendedName>
        <fullName evidence="2">OAA-family lectin sugar binding domain-containing protein</fullName>
    </recommendedName>
</protein>